<dbReference type="Proteomes" id="UP000037848">
    <property type="component" value="Unassembled WGS sequence"/>
</dbReference>
<protein>
    <recommendedName>
        <fullName evidence="3">Lipoprotein</fullName>
    </recommendedName>
</protein>
<dbReference type="AlphaFoldDB" id="A0A0N1EUM8"/>
<evidence type="ECO:0000313" key="1">
    <source>
        <dbReference type="EMBL" id="KPH63476.1"/>
    </source>
</evidence>
<evidence type="ECO:0000313" key="2">
    <source>
        <dbReference type="Proteomes" id="UP000037848"/>
    </source>
</evidence>
<organism evidence="1 2">
    <name type="scientific">Pseudoalteromonas porphyrae</name>
    <dbReference type="NCBI Taxonomy" id="187330"/>
    <lineage>
        <taxon>Bacteria</taxon>
        <taxon>Pseudomonadati</taxon>
        <taxon>Pseudomonadota</taxon>
        <taxon>Gammaproteobacteria</taxon>
        <taxon>Alteromonadales</taxon>
        <taxon>Pseudoalteromonadaceae</taxon>
        <taxon>Pseudoalteromonas</taxon>
    </lineage>
</organism>
<dbReference type="PROSITE" id="PS51257">
    <property type="entry name" value="PROKAR_LIPOPROTEIN"/>
    <property type="match status" value="1"/>
</dbReference>
<dbReference type="InterPro" id="IPR016875">
    <property type="entry name" value="UCP028200"/>
</dbReference>
<dbReference type="EMBL" id="LHPH01000008">
    <property type="protein sequence ID" value="KPH63476.1"/>
    <property type="molecule type" value="Genomic_DNA"/>
</dbReference>
<keyword evidence="2" id="KW-1185">Reference proteome</keyword>
<dbReference type="PATRIC" id="fig|187330.3.peg.3948"/>
<comment type="caution">
    <text evidence="1">The sequence shown here is derived from an EMBL/GenBank/DDBJ whole genome shotgun (WGS) entry which is preliminary data.</text>
</comment>
<dbReference type="PIRSF" id="PIRSF028200">
    <property type="entry name" value="UCP028200"/>
    <property type="match status" value="1"/>
</dbReference>
<reference evidence="1 2" key="1">
    <citation type="submission" date="2015-08" db="EMBL/GenBank/DDBJ databases">
        <title>Draft Genome Sequence of Pseudoalteromonas porphyrae UCD-SED14.</title>
        <authorList>
            <person name="Coil D.A."/>
            <person name="Jospin G."/>
            <person name="Lee R.D."/>
            <person name="Eisen J.A."/>
        </authorList>
    </citation>
    <scope>NUCLEOTIDE SEQUENCE [LARGE SCALE GENOMIC DNA]</scope>
    <source>
        <strain evidence="1 2">UCD-SED14</strain>
    </source>
</reference>
<evidence type="ECO:0008006" key="3">
    <source>
        <dbReference type="Google" id="ProtNLM"/>
    </source>
</evidence>
<name>A0A0N1EUM8_9GAMM</name>
<sequence length="287" mass="33506">MFIKNIRLNYKLGLIGLMLLSLAGCSASFTYNNIGWLSTFWIDDYVDLDKQQSKTVKSLIKEMRDWHRKTQLPLYKKDLITLQEILSGTPSQKILVAHFQNTKQHWQILVEHISMPLIEVAKTLDSKQRAQFIAAISDKMNEEQQEFADQTAKERSEERLKDQLATYADWLGKLSAEQTQLITVANSEFQSTFILWQRYKQTRLDALSSAFNSDKLDNDDFTRELGRIIKNRHAFMSEELIMHDQQNLARYAALLVDLRQTLSDKQIKHARKEFTQMVDEIDDLIND</sequence>
<gene>
    <name evidence="1" type="ORF">ADS77_09350</name>
</gene>
<dbReference type="Pfam" id="PF19795">
    <property type="entry name" value="DUF6279"/>
    <property type="match status" value="1"/>
</dbReference>
<dbReference type="OrthoDB" id="5767052at2"/>
<proteinExistence type="predicted"/>
<dbReference type="STRING" id="187330.AMS58_10375"/>
<accession>A0A0N1EUM8</accession>